<dbReference type="InterPro" id="IPR029058">
    <property type="entry name" value="AB_hydrolase_fold"/>
</dbReference>
<gene>
    <name evidence="3" type="ORF">LCGC14_1511990</name>
</gene>
<organism evidence="3">
    <name type="scientific">marine sediment metagenome</name>
    <dbReference type="NCBI Taxonomy" id="412755"/>
    <lineage>
        <taxon>unclassified sequences</taxon>
        <taxon>metagenomes</taxon>
        <taxon>ecological metagenomes</taxon>
    </lineage>
</organism>
<dbReference type="GO" id="GO:0004301">
    <property type="term" value="F:epoxide hydrolase activity"/>
    <property type="evidence" value="ECO:0007669"/>
    <property type="project" value="TreeGrafter"/>
</dbReference>
<keyword evidence="1" id="KW-0378">Hydrolase</keyword>
<dbReference type="SUPFAM" id="SSF53474">
    <property type="entry name" value="alpha/beta-Hydrolases"/>
    <property type="match status" value="1"/>
</dbReference>
<dbReference type="EMBL" id="LAZR01011107">
    <property type="protein sequence ID" value="KKM63386.1"/>
    <property type="molecule type" value="Genomic_DNA"/>
</dbReference>
<accession>A0A0F9JLW1</accession>
<reference evidence="3" key="1">
    <citation type="journal article" date="2015" name="Nature">
        <title>Complex archaea that bridge the gap between prokaryotes and eukaryotes.</title>
        <authorList>
            <person name="Spang A."/>
            <person name="Saw J.H."/>
            <person name="Jorgensen S.L."/>
            <person name="Zaremba-Niedzwiedzka K."/>
            <person name="Martijn J."/>
            <person name="Lind A.E."/>
            <person name="van Eijk R."/>
            <person name="Schleper C."/>
            <person name="Guy L."/>
            <person name="Ettema T.J."/>
        </authorList>
    </citation>
    <scope>NUCLEOTIDE SEQUENCE</scope>
</reference>
<dbReference type="InterPro" id="IPR000073">
    <property type="entry name" value="AB_hydrolase_1"/>
</dbReference>
<proteinExistence type="predicted"/>
<dbReference type="InterPro" id="IPR051340">
    <property type="entry name" value="Haloalkane_dehalogenase"/>
</dbReference>
<protein>
    <recommendedName>
        <fullName evidence="2">AB hydrolase-1 domain-containing protein</fullName>
    </recommendedName>
</protein>
<name>A0A0F9JLW1_9ZZZZ</name>
<evidence type="ECO:0000256" key="1">
    <source>
        <dbReference type="ARBA" id="ARBA00022801"/>
    </source>
</evidence>
<dbReference type="AlphaFoldDB" id="A0A0F9JLW1"/>
<dbReference type="PANTHER" id="PTHR42977">
    <property type="entry name" value="HYDROLASE-RELATED"/>
    <property type="match status" value="1"/>
</dbReference>
<dbReference type="PANTHER" id="PTHR42977:SF3">
    <property type="entry name" value="AB HYDROLASE-1 DOMAIN-CONTAINING PROTEIN"/>
    <property type="match status" value="1"/>
</dbReference>
<evidence type="ECO:0000313" key="3">
    <source>
        <dbReference type="EMBL" id="KKM63386.1"/>
    </source>
</evidence>
<sequence length="381" mass="43464">MWTKSKFLKHMIIFAFIPLVLSIGMAPAMSFGNIFGTPKKQMDDGVPNEDVLCRIGFDLMLRLSGTVACVKPTSADTLTDLGWETLAEDSPMLAELMVEEKTIEIDGLTVSYKEGGSPDSPTILLLHGFPTSSHMFRNLIPALEDEFYLVAPDYIGYGKSSMPSVDEFDYTFDNQADIVDKFTEELGISEYSIYVMDYGAPVGFRLFDEHPERIQAIIVQNGNAYEEGLETFWDDWKVWWNDKTPENEKKLHYLVAPDTTKWQYTFGMRNPNSVDPSTWITDQAGLDRPGNVAIQLAMAYDYQTNLPLYPQWQEQFREHQPPMLIVWGANDYIFPESGAHPYERDLTDVEKHILDTGHFALENDLDFIAEKISNFLNSRLQ</sequence>
<dbReference type="Pfam" id="PF00561">
    <property type="entry name" value="Abhydrolase_1"/>
    <property type="match status" value="1"/>
</dbReference>
<comment type="caution">
    <text evidence="3">The sequence shown here is derived from an EMBL/GenBank/DDBJ whole genome shotgun (WGS) entry which is preliminary data.</text>
</comment>
<evidence type="ECO:0000259" key="2">
    <source>
        <dbReference type="Pfam" id="PF00561"/>
    </source>
</evidence>
<feature type="domain" description="AB hydrolase-1" evidence="2">
    <location>
        <begin position="121"/>
        <end position="363"/>
    </location>
</feature>
<dbReference type="Gene3D" id="3.40.50.1820">
    <property type="entry name" value="alpha/beta hydrolase"/>
    <property type="match status" value="1"/>
</dbReference>